<dbReference type="Proteomes" id="UP001597405">
    <property type="component" value="Unassembled WGS sequence"/>
</dbReference>
<comment type="caution">
    <text evidence="1">The sequence shown here is derived from an EMBL/GenBank/DDBJ whole genome shotgun (WGS) entry which is preliminary data.</text>
</comment>
<evidence type="ECO:0000313" key="1">
    <source>
        <dbReference type="EMBL" id="MFD1985679.1"/>
    </source>
</evidence>
<gene>
    <name evidence="1" type="ORF">ACFSOZ_24840</name>
</gene>
<sequence length="174" mass="19780">MMASRAIIVPEHLGEQELDWLLSVGVSVPTIVRPSMIKMATGTKAPDGLFEPTPAGDRWFVVETEEDLVFWNPRTNIFATDVAHAFALGEEIISAAATYSFDSTLNIFAHPLDWLHRKRDGIVVLPDQWHRAFDRLRDAPRVALAESLLPHYRRHMRPARVPELFVMTAQRRAQ</sequence>
<name>A0ABW4UJ66_9HYPH</name>
<keyword evidence="2" id="KW-1185">Reference proteome</keyword>
<evidence type="ECO:0000313" key="2">
    <source>
        <dbReference type="Proteomes" id="UP001597405"/>
    </source>
</evidence>
<proteinExistence type="predicted"/>
<accession>A0ABW4UJ66</accession>
<protein>
    <submittedName>
        <fullName evidence="1">Uncharacterized protein</fullName>
    </submittedName>
</protein>
<organism evidence="1 2">
    <name type="scientific">Mesorhizobium newzealandense</name>
    <dbReference type="NCBI Taxonomy" id="1300302"/>
    <lineage>
        <taxon>Bacteria</taxon>
        <taxon>Pseudomonadati</taxon>
        <taxon>Pseudomonadota</taxon>
        <taxon>Alphaproteobacteria</taxon>
        <taxon>Hyphomicrobiales</taxon>
        <taxon>Phyllobacteriaceae</taxon>
        <taxon>Mesorhizobium</taxon>
    </lineage>
</organism>
<reference evidence="2" key="1">
    <citation type="journal article" date="2019" name="Int. J. Syst. Evol. Microbiol.">
        <title>The Global Catalogue of Microorganisms (GCM) 10K type strain sequencing project: providing services to taxonomists for standard genome sequencing and annotation.</title>
        <authorList>
            <consortium name="The Broad Institute Genomics Platform"/>
            <consortium name="The Broad Institute Genome Sequencing Center for Infectious Disease"/>
            <person name="Wu L."/>
            <person name="Ma J."/>
        </authorList>
    </citation>
    <scope>NUCLEOTIDE SEQUENCE [LARGE SCALE GENOMIC DNA]</scope>
    <source>
        <strain evidence="2">CGMCC 1.16225</strain>
    </source>
</reference>
<dbReference type="EMBL" id="JBHUGZ010000017">
    <property type="protein sequence ID" value="MFD1985679.1"/>
    <property type="molecule type" value="Genomic_DNA"/>
</dbReference>
<dbReference type="RefSeq" id="WP_379102188.1">
    <property type="nucleotide sequence ID" value="NZ_JBHUGZ010000017.1"/>
</dbReference>